<protein>
    <recommendedName>
        <fullName evidence="4">HTH araC/xylS-type domain-containing protein</fullName>
    </recommendedName>
</protein>
<dbReference type="Pfam" id="PF02311">
    <property type="entry name" value="AraC_binding"/>
    <property type="match status" value="1"/>
</dbReference>
<dbReference type="AlphaFoldDB" id="A0A179SPH9"/>
<dbReference type="PANTHER" id="PTHR43280:SF28">
    <property type="entry name" value="HTH-TYPE TRANSCRIPTIONAL ACTIVATOR RHAS"/>
    <property type="match status" value="1"/>
</dbReference>
<dbReference type="InterPro" id="IPR003313">
    <property type="entry name" value="AraC-bd"/>
</dbReference>
<dbReference type="PROSITE" id="PS00041">
    <property type="entry name" value="HTH_ARAC_FAMILY_1"/>
    <property type="match status" value="1"/>
</dbReference>
<dbReference type="Gene3D" id="2.60.120.10">
    <property type="entry name" value="Jelly Rolls"/>
    <property type="match status" value="1"/>
</dbReference>
<dbReference type="Proteomes" id="UP000078534">
    <property type="component" value="Unassembled WGS sequence"/>
</dbReference>
<accession>A0A179SPH9</accession>
<keyword evidence="3" id="KW-0804">Transcription</keyword>
<dbReference type="SUPFAM" id="SSF51215">
    <property type="entry name" value="Regulatory protein AraC"/>
    <property type="match status" value="1"/>
</dbReference>
<name>A0A179SPH9_9BACI</name>
<dbReference type="Pfam" id="PF12833">
    <property type="entry name" value="HTH_18"/>
    <property type="match status" value="1"/>
</dbReference>
<dbReference type="OrthoDB" id="8737373at2"/>
<dbReference type="InterPro" id="IPR037923">
    <property type="entry name" value="HTH-like"/>
</dbReference>
<dbReference type="RefSeq" id="WP_066339457.1">
    <property type="nucleotide sequence ID" value="NZ_LWSG01000044.1"/>
</dbReference>
<dbReference type="SUPFAM" id="SSF46689">
    <property type="entry name" value="Homeodomain-like"/>
    <property type="match status" value="2"/>
</dbReference>
<dbReference type="Gene3D" id="1.10.10.60">
    <property type="entry name" value="Homeodomain-like"/>
    <property type="match status" value="2"/>
</dbReference>
<reference evidence="6" key="1">
    <citation type="submission" date="2016-04" db="EMBL/GenBank/DDBJ databases">
        <authorList>
            <person name="Lyu Z."/>
            <person name="Lyu W."/>
        </authorList>
    </citation>
    <scope>NUCLEOTIDE SEQUENCE [LARGE SCALE GENOMIC DNA]</scope>
    <source>
        <strain evidence="6">C44</strain>
    </source>
</reference>
<organism evidence="5 6">
    <name type="scientific">Metabacillus litoralis</name>
    <dbReference type="NCBI Taxonomy" id="152268"/>
    <lineage>
        <taxon>Bacteria</taxon>
        <taxon>Bacillati</taxon>
        <taxon>Bacillota</taxon>
        <taxon>Bacilli</taxon>
        <taxon>Bacillales</taxon>
        <taxon>Bacillaceae</taxon>
        <taxon>Metabacillus</taxon>
    </lineage>
</organism>
<evidence type="ECO:0000259" key="4">
    <source>
        <dbReference type="PROSITE" id="PS01124"/>
    </source>
</evidence>
<dbReference type="InterPro" id="IPR009057">
    <property type="entry name" value="Homeodomain-like_sf"/>
</dbReference>
<keyword evidence="6" id="KW-1185">Reference proteome</keyword>
<dbReference type="SMART" id="SM00342">
    <property type="entry name" value="HTH_ARAC"/>
    <property type="match status" value="1"/>
</dbReference>
<evidence type="ECO:0000256" key="1">
    <source>
        <dbReference type="ARBA" id="ARBA00023015"/>
    </source>
</evidence>
<keyword evidence="2" id="KW-0238">DNA-binding</keyword>
<comment type="caution">
    <text evidence="5">The sequence shown here is derived from an EMBL/GenBank/DDBJ whole genome shotgun (WGS) entry which is preliminary data.</text>
</comment>
<sequence length="297" mass="35558">MIYLQSAEFFESEEFLFYIAPFTISSNEIIEQHSHEFFELVYVIEGSGSHIYQEKVFTIKEGDIFIIEPEKIHGFEVGNHEHLKVYNLLFQPKFLKQEIESLSHLESFLSFFYVEPFLRETVHFKDHLILTYKQQSEMMILLQKIAQEYKHKENGYQILIKTRMLELFILLSRYYENTSTQKIIMDCEYKEIIDQICKFITIHYNRPLTLEQVSKLSGMSKSNFTSKFKGIVGHTFIEYRNEIRINQAKKMLAHTNEKIIFIASEVGFEDISHFNRTFKEYSKMSPSKYRNWFRSKT</sequence>
<dbReference type="InterPro" id="IPR020449">
    <property type="entry name" value="Tscrpt_reg_AraC-type_HTH"/>
</dbReference>
<evidence type="ECO:0000256" key="3">
    <source>
        <dbReference type="ARBA" id="ARBA00023163"/>
    </source>
</evidence>
<evidence type="ECO:0000256" key="2">
    <source>
        <dbReference type="ARBA" id="ARBA00023125"/>
    </source>
</evidence>
<dbReference type="PROSITE" id="PS01124">
    <property type="entry name" value="HTH_ARAC_FAMILY_2"/>
    <property type="match status" value="1"/>
</dbReference>
<dbReference type="InterPro" id="IPR014710">
    <property type="entry name" value="RmlC-like_jellyroll"/>
</dbReference>
<dbReference type="GO" id="GO:0003700">
    <property type="term" value="F:DNA-binding transcription factor activity"/>
    <property type="evidence" value="ECO:0007669"/>
    <property type="project" value="InterPro"/>
</dbReference>
<dbReference type="InterPro" id="IPR018060">
    <property type="entry name" value="HTH_AraC"/>
</dbReference>
<gene>
    <name evidence="5" type="ORF">A6K24_12025</name>
</gene>
<dbReference type="InterPro" id="IPR018062">
    <property type="entry name" value="HTH_AraC-typ_CS"/>
</dbReference>
<dbReference type="EMBL" id="LWSG01000044">
    <property type="protein sequence ID" value="OAS82839.1"/>
    <property type="molecule type" value="Genomic_DNA"/>
</dbReference>
<dbReference type="GO" id="GO:0043565">
    <property type="term" value="F:sequence-specific DNA binding"/>
    <property type="evidence" value="ECO:0007669"/>
    <property type="project" value="InterPro"/>
</dbReference>
<dbReference type="STRING" id="152268.A6K24_12025"/>
<evidence type="ECO:0000313" key="5">
    <source>
        <dbReference type="EMBL" id="OAS82839.1"/>
    </source>
</evidence>
<feature type="domain" description="HTH araC/xylS-type" evidence="4">
    <location>
        <begin position="194"/>
        <end position="292"/>
    </location>
</feature>
<dbReference type="PANTHER" id="PTHR43280">
    <property type="entry name" value="ARAC-FAMILY TRANSCRIPTIONAL REGULATOR"/>
    <property type="match status" value="1"/>
</dbReference>
<evidence type="ECO:0000313" key="6">
    <source>
        <dbReference type="Proteomes" id="UP000078534"/>
    </source>
</evidence>
<keyword evidence="1" id="KW-0805">Transcription regulation</keyword>
<dbReference type="PRINTS" id="PR00032">
    <property type="entry name" value="HTHARAC"/>
</dbReference>
<proteinExistence type="predicted"/>